<feature type="region of interest" description="Disordered" evidence="1">
    <location>
        <begin position="34"/>
        <end position="56"/>
    </location>
</feature>
<dbReference type="EMBL" id="JALJOS010000006">
    <property type="protein sequence ID" value="KAK9837825.1"/>
    <property type="molecule type" value="Genomic_DNA"/>
</dbReference>
<dbReference type="SUPFAM" id="SSF69572">
    <property type="entry name" value="Activating enzymes of the ubiquitin-like proteins"/>
    <property type="match status" value="1"/>
</dbReference>
<dbReference type="GO" id="GO:0061504">
    <property type="term" value="P:cyclic threonylcarbamoyladenosine biosynthetic process"/>
    <property type="evidence" value="ECO:0007669"/>
    <property type="project" value="TreeGrafter"/>
</dbReference>
<evidence type="ECO:0000256" key="2">
    <source>
        <dbReference type="SAM" id="Phobius"/>
    </source>
</evidence>
<feature type="transmembrane region" description="Helical" evidence="2">
    <location>
        <begin position="87"/>
        <end position="109"/>
    </location>
</feature>
<dbReference type="Gene3D" id="3.40.50.720">
    <property type="entry name" value="NAD(P)-binding Rossmann-like Domain"/>
    <property type="match status" value="1"/>
</dbReference>
<proteinExistence type="predicted"/>
<dbReference type="GO" id="GO:0061503">
    <property type="term" value="F:tRNA threonylcarbamoyladenosine dehydratase"/>
    <property type="evidence" value="ECO:0007669"/>
    <property type="project" value="TreeGrafter"/>
</dbReference>
<dbReference type="InterPro" id="IPR035985">
    <property type="entry name" value="Ubiquitin-activating_enz"/>
</dbReference>
<keyword evidence="2" id="KW-1133">Transmembrane helix</keyword>
<comment type="caution">
    <text evidence="4">The sequence shown here is derived from an EMBL/GenBank/DDBJ whole genome shotgun (WGS) entry which is preliminary data.</text>
</comment>
<name>A0AAW1RUM8_9CHLO</name>
<protein>
    <recommendedName>
        <fullName evidence="3">THIF-type NAD/FAD binding fold domain-containing protein</fullName>
    </recommendedName>
</protein>
<dbReference type="GO" id="GO:0009536">
    <property type="term" value="C:plastid"/>
    <property type="evidence" value="ECO:0007669"/>
    <property type="project" value="TreeGrafter"/>
</dbReference>
<evidence type="ECO:0000313" key="5">
    <source>
        <dbReference type="Proteomes" id="UP001438707"/>
    </source>
</evidence>
<gene>
    <name evidence="4" type="ORF">WJX74_005880</name>
</gene>
<dbReference type="InterPro" id="IPR000594">
    <property type="entry name" value="ThiF_NAD_FAD-bd"/>
</dbReference>
<keyword evidence="2" id="KW-0472">Membrane</keyword>
<reference evidence="4 5" key="1">
    <citation type="journal article" date="2024" name="Nat. Commun.">
        <title>Phylogenomics reveals the evolutionary origins of lichenization in chlorophyte algae.</title>
        <authorList>
            <person name="Puginier C."/>
            <person name="Libourel C."/>
            <person name="Otte J."/>
            <person name="Skaloud P."/>
            <person name="Haon M."/>
            <person name="Grisel S."/>
            <person name="Petersen M."/>
            <person name="Berrin J.G."/>
            <person name="Delaux P.M."/>
            <person name="Dal Grande F."/>
            <person name="Keller J."/>
        </authorList>
    </citation>
    <scope>NUCLEOTIDE SEQUENCE [LARGE SCALE GENOMIC DNA]</scope>
    <source>
        <strain evidence="4 5">SAG 2145</strain>
    </source>
</reference>
<dbReference type="InterPro" id="IPR045886">
    <property type="entry name" value="ThiF/MoeB/HesA"/>
</dbReference>
<dbReference type="PANTHER" id="PTHR43267:SF2">
    <property type="entry name" value="TRNA THREONYLCARBAMOYLADENOSINE DEHYDRATASE 1-RELATED"/>
    <property type="match status" value="1"/>
</dbReference>
<keyword evidence="5" id="KW-1185">Reference proteome</keyword>
<evidence type="ECO:0000256" key="1">
    <source>
        <dbReference type="SAM" id="MobiDB-lite"/>
    </source>
</evidence>
<accession>A0AAW1RUM8</accession>
<dbReference type="GO" id="GO:0008641">
    <property type="term" value="F:ubiquitin-like modifier activating enzyme activity"/>
    <property type="evidence" value="ECO:0007669"/>
    <property type="project" value="InterPro"/>
</dbReference>
<dbReference type="PANTHER" id="PTHR43267">
    <property type="entry name" value="TRNA THREONYLCARBAMOYLADENOSINE DEHYDRATASE"/>
    <property type="match status" value="1"/>
</dbReference>
<dbReference type="Pfam" id="PF00899">
    <property type="entry name" value="ThiF"/>
    <property type="match status" value="1"/>
</dbReference>
<dbReference type="AlphaFoldDB" id="A0AAW1RUM8"/>
<evidence type="ECO:0000313" key="4">
    <source>
        <dbReference type="EMBL" id="KAK9837825.1"/>
    </source>
</evidence>
<evidence type="ECO:0000259" key="3">
    <source>
        <dbReference type="Pfam" id="PF00899"/>
    </source>
</evidence>
<dbReference type="PROSITE" id="PS51257">
    <property type="entry name" value="PROKAR_LIPOPROTEIN"/>
    <property type="match status" value="1"/>
</dbReference>
<feature type="domain" description="THIF-type NAD/FAD binding fold" evidence="3">
    <location>
        <begin position="74"/>
        <end position="316"/>
    </location>
</feature>
<keyword evidence="2" id="KW-0812">Transmembrane</keyword>
<dbReference type="Proteomes" id="UP001438707">
    <property type="component" value="Unassembled WGS sequence"/>
</dbReference>
<dbReference type="CDD" id="cd00755">
    <property type="entry name" value="YgdL_like"/>
    <property type="match status" value="1"/>
</dbReference>
<sequence length="450" mass="48866">MQPHRLQDLVLGAAVGAAAAVLVLSCFKLKPQAAPQPSGTSPGSGPTAQSPSSSLISTSRCSLTDEILLEQLTRNLQFFGEGAQQQLAQAFVIVIGLGGVGSHAAAMLLRSGIGKLRLIDFDQVSLSSLNRHAVATREDVGTPKALCLEKHFKRILPETEVDSRVAMYTSENEDQLLGGQPSFVLDAIDNIDTKVALLLTCKQRGIPVLSVAGAGAKADPTRIRVVDIHESSSDPLARAVRHRLKRKHGIADGIPILLSTEKPLAKLMDVPVEDANPADYQIVPNFRVRTIPVLGVAPAAFGVAAASWILCQLAGQPFQSEPIFSVQPGQYETQLNRLTEREHLVFNNSGGPPVDLDDIIIMVREVWRHRSARHSPTDSKPDKGLYRSTHHLTLTRWDSSQEASMDNLILLTFQEAEAHEASTLTNIQEAEPAFFNHVTRVLQAVNLHYT</sequence>
<organism evidence="4 5">
    <name type="scientific">Apatococcus lobatus</name>
    <dbReference type="NCBI Taxonomy" id="904363"/>
    <lineage>
        <taxon>Eukaryota</taxon>
        <taxon>Viridiplantae</taxon>
        <taxon>Chlorophyta</taxon>
        <taxon>core chlorophytes</taxon>
        <taxon>Trebouxiophyceae</taxon>
        <taxon>Chlorellales</taxon>
        <taxon>Chlorellaceae</taxon>
        <taxon>Apatococcus</taxon>
    </lineage>
</organism>